<accession>A0A3P7IP50</accession>
<protein>
    <submittedName>
        <fullName evidence="1">Uncharacterized protein</fullName>
    </submittedName>
</protein>
<dbReference type="OrthoDB" id="1431247at2759"/>
<dbReference type="Proteomes" id="UP000270094">
    <property type="component" value="Unassembled WGS sequence"/>
</dbReference>
<keyword evidence="2" id="KW-1185">Reference proteome</keyword>
<dbReference type="AlphaFoldDB" id="A0A3P7IP50"/>
<evidence type="ECO:0000313" key="2">
    <source>
        <dbReference type="Proteomes" id="UP000270094"/>
    </source>
</evidence>
<gene>
    <name evidence="1" type="ORF">SVUK_LOCUS9769</name>
</gene>
<reference evidence="1 2" key="1">
    <citation type="submission" date="2018-11" db="EMBL/GenBank/DDBJ databases">
        <authorList>
            <consortium name="Pathogen Informatics"/>
        </authorList>
    </citation>
    <scope>NUCLEOTIDE SEQUENCE [LARGE SCALE GENOMIC DNA]</scope>
</reference>
<organism evidence="1 2">
    <name type="scientific">Strongylus vulgaris</name>
    <name type="common">Blood worm</name>
    <dbReference type="NCBI Taxonomy" id="40348"/>
    <lineage>
        <taxon>Eukaryota</taxon>
        <taxon>Metazoa</taxon>
        <taxon>Ecdysozoa</taxon>
        <taxon>Nematoda</taxon>
        <taxon>Chromadorea</taxon>
        <taxon>Rhabditida</taxon>
        <taxon>Rhabditina</taxon>
        <taxon>Rhabditomorpha</taxon>
        <taxon>Strongyloidea</taxon>
        <taxon>Strongylidae</taxon>
        <taxon>Strongylus</taxon>
    </lineage>
</organism>
<name>A0A3P7IP50_STRVU</name>
<dbReference type="EMBL" id="UYYB01094629">
    <property type="protein sequence ID" value="VDM74771.1"/>
    <property type="molecule type" value="Genomic_DNA"/>
</dbReference>
<sequence>MALFLKSEHFIFLLTFAFFLQFWRDTDHWWRDWPSDWPRMDAVMPRFTSHLDRLDRNWRNDPFWQDIYPRWAEPIFKVALDFFVHSIMRTCPLTSKDYSNSLLLLV</sequence>
<proteinExistence type="predicted"/>
<evidence type="ECO:0000313" key="1">
    <source>
        <dbReference type="EMBL" id="VDM74771.1"/>
    </source>
</evidence>